<evidence type="ECO:0000313" key="2">
    <source>
        <dbReference type="Proteomes" id="UP001165586"/>
    </source>
</evidence>
<proteinExistence type="predicted"/>
<dbReference type="Proteomes" id="UP001165586">
    <property type="component" value="Unassembled WGS sequence"/>
</dbReference>
<dbReference type="RefSeq" id="WP_259542624.1">
    <property type="nucleotide sequence ID" value="NZ_JANLCJ010000067.1"/>
</dbReference>
<reference evidence="1" key="1">
    <citation type="submission" date="2022-08" db="EMBL/GenBank/DDBJ databases">
        <authorList>
            <person name="Deng Y."/>
            <person name="Han X.-F."/>
            <person name="Zhang Y.-Q."/>
        </authorList>
    </citation>
    <scope>NUCLEOTIDE SEQUENCE</scope>
    <source>
        <strain evidence="1">CPCC 203386</strain>
    </source>
</reference>
<evidence type="ECO:0000313" key="1">
    <source>
        <dbReference type="EMBL" id="MCS5736584.1"/>
    </source>
</evidence>
<accession>A0ABT2H9M7</accession>
<dbReference type="EMBL" id="JANLCJ010000067">
    <property type="protein sequence ID" value="MCS5736584.1"/>
    <property type="molecule type" value="Genomic_DNA"/>
</dbReference>
<name>A0ABT2H9M7_9MICO</name>
<sequence length="320" mass="34718">MGGLFKKKSSSTKTTENTTQQNLLAQNKDFMNTFNAANRELANAPLQQQQIADYSQQFLQSEQNLLKGVDLSDYKTAQNYMQSMGQSQLQQGLQGQQSAQGILSRIAGMTTADYQKAFASEFNSDLVNSQIAEATKDINEQRDQSIYELNQSATLSGNMGSSRSGVAQGVIVGKAARAVGAASVQYRTAEEQLAQNRVMSYLGMQQQSANSLASIAGQQISTGYNAYNQGMSYLNQYNQNYLQNQQNAYNVGLQQQQRQQQALNANQYNAWLLSNPSLARLQQYGGILSPFANAGTTGTRNTTTVAPAQGNGLMGGLMGA</sequence>
<protein>
    <submittedName>
        <fullName evidence="1">Uncharacterized protein</fullName>
    </submittedName>
</protein>
<keyword evidence="2" id="KW-1185">Reference proteome</keyword>
<organism evidence="1 2">
    <name type="scientific">Herbiconiux daphne</name>
    <dbReference type="NCBI Taxonomy" id="2970914"/>
    <lineage>
        <taxon>Bacteria</taxon>
        <taxon>Bacillati</taxon>
        <taxon>Actinomycetota</taxon>
        <taxon>Actinomycetes</taxon>
        <taxon>Micrococcales</taxon>
        <taxon>Microbacteriaceae</taxon>
        <taxon>Herbiconiux</taxon>
    </lineage>
</organism>
<gene>
    <name evidence="1" type="ORF">N1032_22920</name>
</gene>
<comment type="caution">
    <text evidence="1">The sequence shown here is derived from an EMBL/GenBank/DDBJ whole genome shotgun (WGS) entry which is preliminary data.</text>
</comment>
<feature type="non-terminal residue" evidence="1">
    <location>
        <position position="320"/>
    </location>
</feature>